<organism evidence="1 2">
    <name type="scientific">Ajellomyces capsulatus</name>
    <name type="common">Darling's disease fungus</name>
    <name type="synonym">Histoplasma capsulatum</name>
    <dbReference type="NCBI Taxonomy" id="5037"/>
    <lineage>
        <taxon>Eukaryota</taxon>
        <taxon>Fungi</taxon>
        <taxon>Dikarya</taxon>
        <taxon>Ascomycota</taxon>
        <taxon>Pezizomycotina</taxon>
        <taxon>Eurotiomycetes</taxon>
        <taxon>Eurotiomycetidae</taxon>
        <taxon>Onygenales</taxon>
        <taxon>Ajellomycetaceae</taxon>
        <taxon>Histoplasma</taxon>
    </lineage>
</organism>
<accession>A0A8A1MQ51</accession>
<sequence>MVHLYPVHPYLCQPHHIDSSLLEDHAAADGDWMWMAAVFGWESSSTNFRAWSNRRLILKYRQGSGFLETRSQNAKFMNRNMTRQLKNDAKWFQLLEVELARSIVGRAL</sequence>
<evidence type="ECO:0000313" key="2">
    <source>
        <dbReference type="Proteomes" id="UP000663671"/>
    </source>
</evidence>
<evidence type="ECO:0000313" key="1">
    <source>
        <dbReference type="EMBL" id="QSS66723.1"/>
    </source>
</evidence>
<dbReference type="EMBL" id="CP069116">
    <property type="protein sequence ID" value="QSS66723.1"/>
    <property type="molecule type" value="Genomic_DNA"/>
</dbReference>
<reference evidence="1" key="1">
    <citation type="submission" date="2021-01" db="EMBL/GenBank/DDBJ databases">
        <title>Chromosome-level genome assembly of a human fungal pathogen reveals clustering of transcriptionally co-regulated genes.</title>
        <authorList>
            <person name="Voorhies M."/>
            <person name="Cohen S."/>
            <person name="Shea T.P."/>
            <person name="Petrus S."/>
            <person name="Munoz J.F."/>
            <person name="Poplawski S."/>
            <person name="Goldman W.E."/>
            <person name="Michael T."/>
            <person name="Cuomo C.A."/>
            <person name="Sil A."/>
            <person name="Beyhan S."/>
        </authorList>
    </citation>
    <scope>NUCLEOTIDE SEQUENCE</scope>
    <source>
        <strain evidence="1">WU24</strain>
    </source>
</reference>
<dbReference type="AlphaFoldDB" id="A0A8A1MQ51"/>
<dbReference type="VEuPathDB" id="FungiDB:I7I51_02932"/>
<dbReference type="Proteomes" id="UP000663671">
    <property type="component" value="Chromosome 6"/>
</dbReference>
<proteinExistence type="predicted"/>
<gene>
    <name evidence="1" type="ORF">I7I51_02932</name>
</gene>
<name>A0A8A1MQ51_AJECA</name>
<protein>
    <submittedName>
        <fullName evidence="1">Uncharacterized protein</fullName>
    </submittedName>
</protein>